<evidence type="ECO:0000313" key="3">
    <source>
        <dbReference type="Proteomes" id="UP000033140"/>
    </source>
</evidence>
<accession>A0A0E9NAK4</accession>
<reference evidence="2 3" key="3">
    <citation type="journal article" date="2015" name="Genome Announc.">
        <title>Draft Genome Sequence of the Archiascomycetous Yeast Saitoella complicata.</title>
        <authorList>
            <person name="Yamauchi K."/>
            <person name="Kondo S."/>
            <person name="Hamamoto M."/>
            <person name="Takahashi Y."/>
            <person name="Ogura Y."/>
            <person name="Hayashi T."/>
            <person name="Nishida H."/>
        </authorList>
    </citation>
    <scope>NUCLEOTIDE SEQUENCE [LARGE SCALE GENOMIC DNA]</scope>
    <source>
        <strain evidence="2 3">NRRL Y-17804</strain>
    </source>
</reference>
<comment type="caution">
    <text evidence="2">The sequence shown here is derived from an EMBL/GenBank/DDBJ whole genome shotgun (WGS) entry which is preliminary data.</text>
</comment>
<evidence type="ECO:0000256" key="1">
    <source>
        <dbReference type="SAM" id="MobiDB-lite"/>
    </source>
</evidence>
<feature type="compositionally biased region" description="Pro residues" evidence="1">
    <location>
        <begin position="28"/>
        <end position="40"/>
    </location>
</feature>
<proteinExistence type="predicted"/>
<sequence length="723" mass="79079">MQYDGSATCATDACETSTPTPRKGGGDTPPPPPASSPPTKPANNTATANHLRIGIAFTPLTYLLYHISIRFLLRLRHSSTITTSIHTFQGKVVIYDFYFCSTLLYSTLVYDFLDSHSTTIIYTYTTTLTKQTNNMQLITAFTSTSCLFPHLSLPHPFSSTSTPSSPTFASPSTLFAPTHNTSRVFCLFTLPLRLAYSASTLPFRVIRAAGAVLEGENGDAWLEADLGVDEDVEGKKKEKVLKKVRFRGVDIFRKQLSDFRFSSAPSSSLAEVEHDVCWGELGCMTLLPSDFVHLGASTQIFVDQCWAELRRVTLSTRDCNTSTPSPNSPRTTVIDSTTAVHHAPYALTTSPVSDSSSAFASAEISSLGSSDVFMPAWCSDSERSEEVVIKSASELEVDFGVEMALVLERGVETPVTPFLRPFRAAAAAAAAEVDLELISPMTSILPSTLSFTPAMSSLPTLTSASEVESEVESHSVPWFDPTLPQFRPSSNPLSSVPTSTPSLTLDIRTPLFTRHRSAKRHVESADADVVRICIFLEMRDESVRVLSDSESDGEREKAPMSLKGLMGFAGLQSRSEEKKDVQETVKEVSVIDGLLEDLRMTPLRRKTKSSVRYKDADVCILGPFLVLPQSRLSRRRRMSASPNPSSILITSTSISTSTSLSSLRSRPLPPCPTLTLLVSNLPLAFPIARVKLMRARMRRSACWNSLEGSKWGRRLGPGTPRTC</sequence>
<dbReference type="AlphaFoldDB" id="A0A0E9NAK4"/>
<dbReference type="Proteomes" id="UP000033140">
    <property type="component" value="Unassembled WGS sequence"/>
</dbReference>
<organism evidence="2 3">
    <name type="scientific">Saitoella complicata (strain BCRC 22490 / CBS 7301 / JCM 7358 / NBRC 10748 / NRRL Y-17804)</name>
    <dbReference type="NCBI Taxonomy" id="698492"/>
    <lineage>
        <taxon>Eukaryota</taxon>
        <taxon>Fungi</taxon>
        <taxon>Dikarya</taxon>
        <taxon>Ascomycota</taxon>
        <taxon>Taphrinomycotina</taxon>
        <taxon>Taphrinomycotina incertae sedis</taxon>
        <taxon>Saitoella</taxon>
    </lineage>
</organism>
<gene>
    <name evidence="2" type="ORF">G7K_0661-t1</name>
</gene>
<feature type="region of interest" description="Disordered" evidence="1">
    <location>
        <begin position="1"/>
        <end position="43"/>
    </location>
</feature>
<keyword evidence="3" id="KW-1185">Reference proteome</keyword>
<evidence type="ECO:0000313" key="2">
    <source>
        <dbReference type="EMBL" id="GAO46430.1"/>
    </source>
</evidence>
<reference evidence="2 3" key="2">
    <citation type="journal article" date="2014" name="J. Gen. Appl. Microbiol.">
        <title>The early diverging ascomycetous budding yeast Saitoella complicata has three histone deacetylases belonging to the Clr6, Hos2, and Rpd3 lineages.</title>
        <authorList>
            <person name="Nishida H."/>
            <person name="Matsumoto T."/>
            <person name="Kondo S."/>
            <person name="Hamamoto M."/>
            <person name="Yoshikawa H."/>
        </authorList>
    </citation>
    <scope>NUCLEOTIDE SEQUENCE [LARGE SCALE GENOMIC DNA]</scope>
    <source>
        <strain evidence="2 3">NRRL Y-17804</strain>
    </source>
</reference>
<dbReference type="EMBL" id="BACD03000004">
    <property type="protein sequence ID" value="GAO46430.1"/>
    <property type="molecule type" value="Genomic_DNA"/>
</dbReference>
<reference evidence="2 3" key="1">
    <citation type="journal article" date="2011" name="J. Gen. Appl. Microbiol.">
        <title>Draft genome sequencing of the enigmatic yeast Saitoella complicata.</title>
        <authorList>
            <person name="Nishida H."/>
            <person name="Hamamoto M."/>
            <person name="Sugiyama J."/>
        </authorList>
    </citation>
    <scope>NUCLEOTIDE SEQUENCE [LARGE SCALE GENOMIC DNA]</scope>
    <source>
        <strain evidence="2 3">NRRL Y-17804</strain>
    </source>
</reference>
<name>A0A0E9NAK4_SAICN</name>
<protein>
    <submittedName>
        <fullName evidence="2">Uncharacterized protein</fullName>
    </submittedName>
</protein>